<organism evidence="2 3">
    <name type="scientific">Corchorus capsularis</name>
    <name type="common">Jute</name>
    <dbReference type="NCBI Taxonomy" id="210143"/>
    <lineage>
        <taxon>Eukaryota</taxon>
        <taxon>Viridiplantae</taxon>
        <taxon>Streptophyta</taxon>
        <taxon>Embryophyta</taxon>
        <taxon>Tracheophyta</taxon>
        <taxon>Spermatophyta</taxon>
        <taxon>Magnoliopsida</taxon>
        <taxon>eudicotyledons</taxon>
        <taxon>Gunneridae</taxon>
        <taxon>Pentapetalae</taxon>
        <taxon>rosids</taxon>
        <taxon>malvids</taxon>
        <taxon>Malvales</taxon>
        <taxon>Malvaceae</taxon>
        <taxon>Grewioideae</taxon>
        <taxon>Apeibeae</taxon>
        <taxon>Corchorus</taxon>
    </lineage>
</organism>
<dbReference type="Gramene" id="OMO55302">
    <property type="protein sequence ID" value="OMO55302"/>
    <property type="gene ID" value="CCACVL1_27319"/>
</dbReference>
<dbReference type="Proteomes" id="UP000188268">
    <property type="component" value="Unassembled WGS sequence"/>
</dbReference>
<name>A0A1R3GB40_COCAP</name>
<reference evidence="2 3" key="1">
    <citation type="submission" date="2013-09" db="EMBL/GenBank/DDBJ databases">
        <title>Corchorus capsularis genome sequencing.</title>
        <authorList>
            <person name="Alam M."/>
            <person name="Haque M.S."/>
            <person name="Islam M.S."/>
            <person name="Emdad E.M."/>
            <person name="Islam M.M."/>
            <person name="Ahmed B."/>
            <person name="Halim A."/>
            <person name="Hossen Q.M.M."/>
            <person name="Hossain M.Z."/>
            <person name="Ahmed R."/>
            <person name="Khan M.M."/>
            <person name="Islam R."/>
            <person name="Rashid M.M."/>
            <person name="Khan S.A."/>
            <person name="Rahman M.S."/>
            <person name="Alam M."/>
        </authorList>
    </citation>
    <scope>NUCLEOTIDE SEQUENCE [LARGE SCALE GENOMIC DNA]</scope>
    <source>
        <strain evidence="3">cv. CVL-1</strain>
        <tissue evidence="2">Whole seedling</tissue>
    </source>
</reference>
<evidence type="ECO:0000313" key="2">
    <source>
        <dbReference type="EMBL" id="OMO55302.1"/>
    </source>
</evidence>
<feature type="region of interest" description="Disordered" evidence="1">
    <location>
        <begin position="1"/>
        <end position="20"/>
    </location>
</feature>
<evidence type="ECO:0000256" key="1">
    <source>
        <dbReference type="SAM" id="MobiDB-lite"/>
    </source>
</evidence>
<accession>A0A1R3GB40</accession>
<proteinExistence type="predicted"/>
<sequence length="51" mass="5780">LIPQNPIQRGAGQMKQLSKRANEDKIATVYFIKFKVNASIRNSVKEGLSYK</sequence>
<keyword evidence="3" id="KW-1185">Reference proteome</keyword>
<feature type="non-terminal residue" evidence="2">
    <location>
        <position position="1"/>
    </location>
</feature>
<protein>
    <submittedName>
        <fullName evidence="2">Uncharacterized protein</fullName>
    </submittedName>
</protein>
<evidence type="ECO:0000313" key="3">
    <source>
        <dbReference type="Proteomes" id="UP000188268"/>
    </source>
</evidence>
<gene>
    <name evidence="2" type="ORF">CCACVL1_27319</name>
</gene>
<comment type="caution">
    <text evidence="2">The sequence shown here is derived from an EMBL/GenBank/DDBJ whole genome shotgun (WGS) entry which is preliminary data.</text>
</comment>
<dbReference type="AlphaFoldDB" id="A0A1R3GB40"/>
<dbReference type="EMBL" id="AWWV01014710">
    <property type="protein sequence ID" value="OMO55302.1"/>
    <property type="molecule type" value="Genomic_DNA"/>
</dbReference>